<keyword evidence="2" id="KW-1185">Reference proteome</keyword>
<evidence type="ECO:0000313" key="1">
    <source>
        <dbReference type="EMBL" id="WOH08129.1"/>
    </source>
</evidence>
<organism evidence="1 2">
    <name type="scientific">Daucus carota subsp. sativus</name>
    <name type="common">Carrot</name>
    <dbReference type="NCBI Taxonomy" id="79200"/>
    <lineage>
        <taxon>Eukaryota</taxon>
        <taxon>Viridiplantae</taxon>
        <taxon>Streptophyta</taxon>
        <taxon>Embryophyta</taxon>
        <taxon>Tracheophyta</taxon>
        <taxon>Spermatophyta</taxon>
        <taxon>Magnoliopsida</taxon>
        <taxon>eudicotyledons</taxon>
        <taxon>Gunneridae</taxon>
        <taxon>Pentapetalae</taxon>
        <taxon>asterids</taxon>
        <taxon>campanulids</taxon>
        <taxon>Apiales</taxon>
        <taxon>Apiaceae</taxon>
        <taxon>Apioideae</taxon>
        <taxon>Scandiceae</taxon>
        <taxon>Daucinae</taxon>
        <taxon>Daucus</taxon>
        <taxon>Daucus sect. Daucus</taxon>
    </lineage>
</organism>
<protein>
    <submittedName>
        <fullName evidence="1">Uncharacterized protein</fullName>
    </submittedName>
</protein>
<accession>A0AAF0XJH6</accession>
<name>A0AAF0XJH6_DAUCS</name>
<reference evidence="1" key="1">
    <citation type="journal article" date="2016" name="Nat. Genet.">
        <title>A high-quality carrot genome assembly provides new insights into carotenoid accumulation and asterid genome evolution.</title>
        <authorList>
            <person name="Iorizzo M."/>
            <person name="Ellison S."/>
            <person name="Senalik D."/>
            <person name="Zeng P."/>
            <person name="Satapoomin P."/>
            <person name="Huang J."/>
            <person name="Bowman M."/>
            <person name="Iovene M."/>
            <person name="Sanseverino W."/>
            <person name="Cavagnaro P."/>
            <person name="Yildiz M."/>
            <person name="Macko-Podgorni A."/>
            <person name="Moranska E."/>
            <person name="Grzebelus E."/>
            <person name="Grzebelus D."/>
            <person name="Ashrafi H."/>
            <person name="Zheng Z."/>
            <person name="Cheng S."/>
            <person name="Spooner D."/>
            <person name="Van Deynze A."/>
            <person name="Simon P."/>
        </authorList>
    </citation>
    <scope>NUCLEOTIDE SEQUENCE</scope>
    <source>
        <tissue evidence="1">Leaf</tissue>
    </source>
</reference>
<gene>
    <name evidence="1" type="ORF">DCAR_0727566</name>
</gene>
<dbReference type="Proteomes" id="UP000077755">
    <property type="component" value="Chromosome 7"/>
</dbReference>
<sequence>MHSNLKTTLHIFVLCMLSEMSSSLTIILI</sequence>
<proteinExistence type="predicted"/>
<reference evidence="1" key="2">
    <citation type="submission" date="2022-03" db="EMBL/GenBank/DDBJ databases">
        <title>Draft title - Genomic analysis of global carrot germplasm unveils the trajectory of domestication and the origin of high carotenoid orange carrot.</title>
        <authorList>
            <person name="Iorizzo M."/>
            <person name="Ellison S."/>
            <person name="Senalik D."/>
            <person name="Macko-Podgorni A."/>
            <person name="Grzebelus D."/>
            <person name="Bostan H."/>
            <person name="Rolling W."/>
            <person name="Curaba J."/>
            <person name="Simon P."/>
        </authorList>
    </citation>
    <scope>NUCLEOTIDE SEQUENCE</scope>
    <source>
        <tissue evidence="1">Leaf</tissue>
    </source>
</reference>
<dbReference type="AlphaFoldDB" id="A0AAF0XJH6"/>
<evidence type="ECO:0000313" key="2">
    <source>
        <dbReference type="Proteomes" id="UP000077755"/>
    </source>
</evidence>
<dbReference type="EMBL" id="CP093349">
    <property type="protein sequence ID" value="WOH08129.1"/>
    <property type="molecule type" value="Genomic_DNA"/>
</dbReference>